<sequence length="807" mass="87057">MSVLDPAATAGRLFDTERKLYFFPIRHHSPACALHLRDALRAIRPAAVLIEGPVDFEPLIAELLAPGVVPPVAMVALPDSEARTGKGRSGTTYYPICSHSPEYVAIQEARQLGAAIRFIDLPSRHPSMLSDVRDKDQPLLPMRETMFDRGAYVEAMCARTGFRDGLALWDGLFEARARSTDWRAFFASVGAYCASLRAASHTDELQADGTQAREAMMCACIHDAIATASGPIAVVTGGFHTPALIDAQPQTTQPDWTTSRSDAWLIRYDFRALDRLNGYGAGLPLPGFYERVWKRVIGANGEAESSLTEEILTSFRSHLIANEPALAFPFPTLRAMVETATRLADLRGLPEPGRTELFDAVQSSAIKEEIELGSHPLLAAFSAFLGGDRLGDLPPGSRLPPLIERARSEARAHGLSLEDAVPKTRELDIYRKPRHTQASRFLHAMRLVAPAFAQRVKGPDRVHGFRADTLMETWTYAWSPAVEASLIERAADGETVQDVAAAILIRRLADLEKEGQRNNTEAAFNLLSFAFDAGIGGAADTLMGAVSAAVGADTLLLRLTNALVIGQGLDGRAKAMHSDTTVRAFASLLPPLLDRLARRIAELLPDLAAVDADHVGEATQCLAALVEAMADPRPPFPTEPLRDALAQLLSAQLDPQLTGAVIAVAALIGQIDETEAGRRLSAALAGAFERPGEAIRALSGVMALAPQLFVNDSGVIAAIDDLFGAVDDQGFLALLPQLRMAFAELSPHETDRVAAVVAAAHGADDDDIAMLQHVPDARVLSDHLALSERLRNQWREDGLAQWLEQAP</sequence>
<comment type="caution">
    <text evidence="1">The sequence shown here is derived from an EMBL/GenBank/DDBJ whole genome shotgun (WGS) entry which is preliminary data.</text>
</comment>
<gene>
    <name evidence="1" type="ORF">CVM73_16745</name>
</gene>
<evidence type="ECO:0000313" key="2">
    <source>
        <dbReference type="Proteomes" id="UP000231194"/>
    </source>
</evidence>
<protein>
    <submittedName>
        <fullName evidence="1">Uncharacterized protein</fullName>
    </submittedName>
</protein>
<keyword evidence="2" id="KW-1185">Reference proteome</keyword>
<accession>A0A2M8R8A6</accession>
<dbReference type="Pfam" id="PF18934">
    <property type="entry name" value="DUF5682"/>
    <property type="match status" value="1"/>
</dbReference>
<name>A0A2M8R8A6_9BRAD</name>
<dbReference type="RefSeq" id="WP_100233040.1">
    <property type="nucleotide sequence ID" value="NZ_PGVG01000012.1"/>
</dbReference>
<organism evidence="1 2">
    <name type="scientific">Bradyrhizobium forestalis</name>
    <dbReference type="NCBI Taxonomy" id="1419263"/>
    <lineage>
        <taxon>Bacteria</taxon>
        <taxon>Pseudomonadati</taxon>
        <taxon>Pseudomonadota</taxon>
        <taxon>Alphaproteobacteria</taxon>
        <taxon>Hyphomicrobiales</taxon>
        <taxon>Nitrobacteraceae</taxon>
        <taxon>Bradyrhizobium</taxon>
    </lineage>
</organism>
<dbReference type="Proteomes" id="UP000231194">
    <property type="component" value="Unassembled WGS sequence"/>
</dbReference>
<reference evidence="1 2" key="1">
    <citation type="submission" date="2017-11" db="EMBL/GenBank/DDBJ databases">
        <title>Bradyrhizobium forestalis sp. nov., an efficient nitrogen-fixing bacterium isolated from nodules of forest legume species in the Amazon.</title>
        <authorList>
            <person name="Costa E.M."/>
            <person name="Guimaraes A."/>
            <person name="Carvalho T.S."/>
            <person name="Rodrigues T.L."/>
            <person name="Ribeiro P.R.A."/>
            <person name="Lebbe L."/>
            <person name="Willems A."/>
            <person name="Moreira F.M.S."/>
        </authorList>
    </citation>
    <scope>NUCLEOTIDE SEQUENCE [LARGE SCALE GENOMIC DNA]</scope>
    <source>
        <strain evidence="1 2">INPA54B</strain>
    </source>
</reference>
<dbReference type="OrthoDB" id="9768066at2"/>
<evidence type="ECO:0000313" key="1">
    <source>
        <dbReference type="EMBL" id="PJG54065.1"/>
    </source>
</evidence>
<dbReference type="InterPro" id="IPR043737">
    <property type="entry name" value="DUF5682"/>
</dbReference>
<dbReference type="AlphaFoldDB" id="A0A2M8R8A6"/>
<dbReference type="EMBL" id="PGVG01000012">
    <property type="protein sequence ID" value="PJG54065.1"/>
    <property type="molecule type" value="Genomic_DNA"/>
</dbReference>
<proteinExistence type="predicted"/>